<dbReference type="RefSeq" id="WP_347165191.1">
    <property type="nucleotide sequence ID" value="NZ_JBDNCH010000002.1"/>
</dbReference>
<dbReference type="AlphaFoldDB" id="A0AAW9SIQ6"/>
<proteinExistence type="predicted"/>
<evidence type="ECO:0000313" key="1">
    <source>
        <dbReference type="EMBL" id="MEN9060040.1"/>
    </source>
</evidence>
<dbReference type="EMBL" id="JBDNCH010000002">
    <property type="protein sequence ID" value="MEN9060040.1"/>
    <property type="molecule type" value="Genomic_DNA"/>
</dbReference>
<protein>
    <submittedName>
        <fullName evidence="1">Uncharacterized protein</fullName>
    </submittedName>
</protein>
<keyword evidence="2" id="KW-1185">Reference proteome</keyword>
<organism evidence="1 2">
    <name type="scientific">Ponticoccus litoralis</name>
    <dbReference type="NCBI Taxonomy" id="422297"/>
    <lineage>
        <taxon>Bacteria</taxon>
        <taxon>Pseudomonadati</taxon>
        <taxon>Pseudomonadota</taxon>
        <taxon>Alphaproteobacteria</taxon>
        <taxon>Rhodobacterales</taxon>
        <taxon>Roseobacteraceae</taxon>
        <taxon>Ponticoccus</taxon>
    </lineage>
</organism>
<gene>
    <name evidence="1" type="ORF">ABFB10_02280</name>
</gene>
<accession>A0AAW9SIQ6</accession>
<dbReference type="Proteomes" id="UP001428774">
    <property type="component" value="Unassembled WGS sequence"/>
</dbReference>
<name>A0AAW9SIQ6_9RHOB</name>
<reference evidence="1 2" key="1">
    <citation type="submission" date="2024-05" db="EMBL/GenBank/DDBJ databases">
        <title>Genome sequence of Ponticoccus litoralis KCCM 90028.</title>
        <authorList>
            <person name="Kim J.M."/>
            <person name="Lee J.K."/>
            <person name="Choi B.J."/>
            <person name="Bayburt H."/>
            <person name="Baek J.H."/>
            <person name="Jeon C.O."/>
        </authorList>
    </citation>
    <scope>NUCLEOTIDE SEQUENCE [LARGE SCALE GENOMIC DNA]</scope>
    <source>
        <strain evidence="1 2">KCCM 90028</strain>
    </source>
</reference>
<sequence>MWWVKVSRNDLRNLSCFELFTQAPKDLRRKRNERRRRQRLETLLTEAVRRSDYMRAGEIQRILFGAEEVYRIWSRKHDAFYSSNLSGYTSDGISAGRYTRAEAEAEVRRVPHILSLVTPKGNHVRFDEATR</sequence>
<evidence type="ECO:0000313" key="2">
    <source>
        <dbReference type="Proteomes" id="UP001428774"/>
    </source>
</evidence>
<comment type="caution">
    <text evidence="1">The sequence shown here is derived from an EMBL/GenBank/DDBJ whole genome shotgun (WGS) entry which is preliminary data.</text>
</comment>